<organism evidence="1 2">
    <name type="scientific">Cyphellophora attinorum</name>
    <dbReference type="NCBI Taxonomy" id="1664694"/>
    <lineage>
        <taxon>Eukaryota</taxon>
        <taxon>Fungi</taxon>
        <taxon>Dikarya</taxon>
        <taxon>Ascomycota</taxon>
        <taxon>Pezizomycotina</taxon>
        <taxon>Eurotiomycetes</taxon>
        <taxon>Chaetothyriomycetidae</taxon>
        <taxon>Chaetothyriales</taxon>
        <taxon>Cyphellophoraceae</taxon>
        <taxon>Cyphellophora</taxon>
    </lineage>
</organism>
<evidence type="ECO:0008006" key="3">
    <source>
        <dbReference type="Google" id="ProtNLM"/>
    </source>
</evidence>
<protein>
    <recommendedName>
        <fullName evidence="3">EthD domain-containing protein</fullName>
    </recommendedName>
</protein>
<dbReference type="SUPFAM" id="SSF54909">
    <property type="entry name" value="Dimeric alpha+beta barrel"/>
    <property type="match status" value="1"/>
</dbReference>
<proteinExistence type="predicted"/>
<sequence>MAPPPHLLWVTSRPTKLSPEDWIEWYNQDHLGALIDTKSVTNGALFQEVPLDPNAKHDKPFLALYQTEFADATRSDEFLNTKQPDSKVLERLDLSQNALEHGEFDARNYELIQDYDPNGVGNILVPVVLTVEMSTTDPAGFDDWYRKEHLPMLSKAPTWKRTLRYKAGPKAELASSEQPPYLAMYFFEDLAKASASPEAAAANETELTKKYLAECKPPAVARAWRLIGKERW</sequence>
<dbReference type="OrthoDB" id="2851338at2759"/>
<comment type="caution">
    <text evidence="1">The sequence shown here is derived from an EMBL/GenBank/DDBJ whole genome shotgun (WGS) entry which is preliminary data.</text>
</comment>
<name>A0A0N1H612_9EURO</name>
<accession>A0A0N1H612</accession>
<keyword evidence="2" id="KW-1185">Reference proteome</keyword>
<dbReference type="Gene3D" id="3.30.70.100">
    <property type="match status" value="1"/>
</dbReference>
<dbReference type="EMBL" id="LFJN01000024">
    <property type="protein sequence ID" value="KPI37376.1"/>
    <property type="molecule type" value="Genomic_DNA"/>
</dbReference>
<gene>
    <name evidence="1" type="ORF">AB675_10240</name>
</gene>
<reference evidence="1 2" key="1">
    <citation type="submission" date="2015-06" db="EMBL/GenBank/DDBJ databases">
        <title>Draft genome of the ant-associated black yeast Phialophora attae CBS 131958.</title>
        <authorList>
            <person name="Moreno L.F."/>
            <person name="Stielow B.J."/>
            <person name="de Hoog S."/>
            <person name="Vicente V.A."/>
            <person name="Weiss V.A."/>
            <person name="de Vries M."/>
            <person name="Cruz L.M."/>
            <person name="Souza E.M."/>
        </authorList>
    </citation>
    <scope>NUCLEOTIDE SEQUENCE [LARGE SCALE GENOMIC DNA]</scope>
    <source>
        <strain evidence="1 2">CBS 131958</strain>
    </source>
</reference>
<dbReference type="Proteomes" id="UP000038010">
    <property type="component" value="Unassembled WGS sequence"/>
</dbReference>
<dbReference type="RefSeq" id="XP_017997339.1">
    <property type="nucleotide sequence ID" value="XM_018138998.1"/>
</dbReference>
<dbReference type="AlphaFoldDB" id="A0A0N1H612"/>
<evidence type="ECO:0000313" key="1">
    <source>
        <dbReference type="EMBL" id="KPI37376.1"/>
    </source>
</evidence>
<dbReference type="VEuPathDB" id="FungiDB:AB675_10240"/>
<evidence type="ECO:0000313" key="2">
    <source>
        <dbReference type="Proteomes" id="UP000038010"/>
    </source>
</evidence>
<dbReference type="GeneID" id="28730878"/>
<dbReference type="InterPro" id="IPR011008">
    <property type="entry name" value="Dimeric_a/b-barrel"/>
</dbReference>